<comment type="similarity">
    <text evidence="3">Belongs to the ALG10 glucosyltransferase family.</text>
</comment>
<evidence type="ECO:0000313" key="16">
    <source>
        <dbReference type="EMBL" id="PWN96815.1"/>
    </source>
</evidence>
<keyword evidence="10 15" id="KW-1133">Transmembrane helix</keyword>
<dbReference type="GO" id="GO:0006488">
    <property type="term" value="P:dolichol-linked oligosaccharide biosynthetic process"/>
    <property type="evidence" value="ECO:0007669"/>
    <property type="project" value="InterPro"/>
</dbReference>
<dbReference type="InterPro" id="IPR016900">
    <property type="entry name" value="Alg10"/>
</dbReference>
<organism evidence="16 17">
    <name type="scientific">Tilletiopsis washingtonensis</name>
    <dbReference type="NCBI Taxonomy" id="58919"/>
    <lineage>
        <taxon>Eukaryota</taxon>
        <taxon>Fungi</taxon>
        <taxon>Dikarya</taxon>
        <taxon>Basidiomycota</taxon>
        <taxon>Ustilaginomycotina</taxon>
        <taxon>Exobasidiomycetes</taxon>
        <taxon>Entylomatales</taxon>
        <taxon>Entylomatales incertae sedis</taxon>
        <taxon>Tilletiopsis</taxon>
    </lineage>
</organism>
<reference evidence="16 17" key="1">
    <citation type="journal article" date="2018" name="Mol. Biol. Evol.">
        <title>Broad Genomic Sampling Reveals a Smut Pathogenic Ancestry of the Fungal Clade Ustilaginomycotina.</title>
        <authorList>
            <person name="Kijpornyongpan T."/>
            <person name="Mondo S.J."/>
            <person name="Barry K."/>
            <person name="Sandor L."/>
            <person name="Lee J."/>
            <person name="Lipzen A."/>
            <person name="Pangilinan J."/>
            <person name="LaButti K."/>
            <person name="Hainaut M."/>
            <person name="Henrissat B."/>
            <person name="Grigoriev I.V."/>
            <person name="Spatafora J.W."/>
            <person name="Aime M.C."/>
        </authorList>
    </citation>
    <scope>NUCLEOTIDE SEQUENCE [LARGE SCALE GENOMIC DNA]</scope>
    <source>
        <strain evidence="16 17">MCA 4186</strain>
    </source>
</reference>
<evidence type="ECO:0000256" key="1">
    <source>
        <dbReference type="ARBA" id="ARBA00004477"/>
    </source>
</evidence>
<evidence type="ECO:0000256" key="7">
    <source>
        <dbReference type="ARBA" id="ARBA00022679"/>
    </source>
</evidence>
<feature type="transmembrane region" description="Helical" evidence="15">
    <location>
        <begin position="448"/>
        <end position="467"/>
    </location>
</feature>
<evidence type="ECO:0000256" key="4">
    <source>
        <dbReference type="ARBA" id="ARBA00011967"/>
    </source>
</evidence>
<dbReference type="PIRSF" id="PIRSF028810">
    <property type="entry name" value="Alpha1_2_glucosyltferase_Alg10"/>
    <property type="match status" value="1"/>
</dbReference>
<feature type="transmembrane region" description="Helical" evidence="15">
    <location>
        <begin position="339"/>
        <end position="358"/>
    </location>
</feature>
<protein>
    <recommendedName>
        <fullName evidence="5">Dol-P-Glc:Glc(2)Man(9)GlcNAc(2)-PP-Dol alpha-1,2-glucosyltransferase</fullName>
        <ecNumber evidence="4">2.4.1.256</ecNumber>
    </recommendedName>
    <alternativeName>
        <fullName evidence="12">Asparagine-linked glycosylation protein 10</fullName>
    </alternativeName>
</protein>
<dbReference type="STRING" id="58919.A0A316Z995"/>
<comment type="function">
    <text evidence="13">Dol-P-Glc:Glc(2)Man(9)GlcNAc(2)-PP-Dol alpha-1,2-glucosyltransferase that operates in the biosynthetic pathway of dolichol-linked oligosaccharides, the glycan precursors employed in protein asparagine (N)-glycosylation. The assembly of dolichol-linked oligosaccharides begins on the cytosolic side of the endoplasmic reticulum membrane and finishes in its lumen. The sequential addition of sugars to dolichol pyrophosphate produces dolichol-linked oligosaccharides containing fourteen sugars, including two GlcNAcs, nine mannoses and three glucoses. Once assembled, the oligosaccharide is transferred from the lipid to nascent proteins by oligosaccharyltransferases. In the lumen of the endoplasmic reticulum, adds the third and last glucose residue from dolichyl phosphate glucose (Dol-P-Glc) onto the lipid-linked oligosaccharide intermediate Glc(2)Man(9)GlcNAc(2)-PP-Dol to produce Glc(3)Man(9)GlcNAc(2)-PP-Dol.</text>
</comment>
<sequence length="571" mass="60254">MAASLERLLGPRQLIGLAFALLVAGAGDLVNRGVPHPYMDEVFHIPQARRFCARDWTYDAKLTTPPGVYLLSLALHRLVPAALTGARACADVAFLRGTNVLLLLLLPHLVGALRSVLLAADALPPAYAAAVTQQQAPARSATRTAGMRADAPARAALRSRRAKAAPPALLANEPQLTLADVLDAEDAAALGTRAAWRAAEAHAVASLPPLVFFACLYYTDVGAVVCVVAALLMARLHRHVSAAALGLISLFFRQTNIVWLAFILCSTLISLPGVASAPGTPLASALRRLACMPRMRAAGIALPYLPVFGLFLLFLAHNGGSIVLGDKAHHEVSLHLAQLPYLAAFALFFGWPALLAQAGGPLALARRTWRSCAGSTQALASSAALLGAMGAAVQCGSVAHPFLLADNRHYAFYAWRRVLSPHRHALVPLYALAARMWWDALATTQSPLWLLGVVLSAALTLVPSPLLEPRYFLLPYLVMRLHLLPGRHGAPGETAAAADAEPTAPAAAAAAAAAPAASALLGPPTPPPWARAALFAEAALNLALGAATLFVFLRRPFEWPSEPGVAQRFMW</sequence>
<comment type="pathway">
    <text evidence="2">Protein modification; protein glycosylation.</text>
</comment>
<comment type="catalytic activity">
    <reaction evidence="14">
        <text>an alpha-D-Glc-(1-&gt;3)-alpha-D-Glc-(1-&gt;3)-alpha-D-Man-(1-&gt;2)-alpha-D-Man-(1-&gt;2)-alpha-D-Man-(1-&gt;3)-[alpha-D-Man-(1-&gt;2)-alpha-D-Man-(1-&gt;3)-[alpha-D-Man-(1-&gt;2)-alpha-D-Man-(1-&gt;6)]-alpha-D-Man-(1-&gt;6)]-beta-D-Man-(1-&gt;4)-beta-D-GlcNAc-(1-&gt;4)-alpha-D-GlcNAc-diphospho-di-trans,poly-cis-dolichol + a di-trans,poly-cis-dolichyl beta-D-glucosyl phosphate = a alpha-D-Glc-(1-&gt;2)-alpha-D-Glc-(1-&gt;3)-alpha-D-Glc-(1-&gt;3)-alpha-D-Man-(1-&gt;2)-alpha-D-Man-(1-&gt;2)-alpha-D-Man-(1-&gt;3)-[alpha-D-Man-(1-&gt;2)-alpha-D-Man-(1-&gt;3)-[alpha-D-Man-(1-&gt;2)-alpha-D-Man-(1-&gt;6)]-alpha-D-Man-(1-&gt;6)]-beta-D-Man-(1-&gt;4)-beta-D-GlcNAc-(1-&gt;4)-alpha-D-GlcNAc-diphospho-di-trans,poly-cis-dolichol + a di-trans,poly-cis-dolichyl phosphate + H(+)</text>
        <dbReference type="Rhea" id="RHEA:29543"/>
        <dbReference type="Rhea" id="RHEA-COMP:19498"/>
        <dbReference type="Rhea" id="RHEA-COMP:19502"/>
        <dbReference type="Rhea" id="RHEA-COMP:19512"/>
        <dbReference type="Rhea" id="RHEA-COMP:19522"/>
        <dbReference type="ChEBI" id="CHEBI:15378"/>
        <dbReference type="ChEBI" id="CHEBI:57525"/>
        <dbReference type="ChEBI" id="CHEBI:57683"/>
        <dbReference type="ChEBI" id="CHEBI:132522"/>
        <dbReference type="ChEBI" id="CHEBI:132523"/>
        <dbReference type="EC" id="2.4.1.256"/>
    </reaction>
    <physiologicalReaction direction="left-to-right" evidence="14">
        <dbReference type="Rhea" id="RHEA:29544"/>
    </physiologicalReaction>
</comment>
<dbReference type="Proteomes" id="UP000245946">
    <property type="component" value="Unassembled WGS sequence"/>
</dbReference>
<feature type="transmembrane region" description="Helical" evidence="15">
    <location>
        <begin position="532"/>
        <end position="553"/>
    </location>
</feature>
<dbReference type="OrthoDB" id="4769at2759"/>
<comment type="subcellular location">
    <subcellularLocation>
        <location evidence="1">Endoplasmic reticulum membrane</location>
        <topology evidence="1">Multi-pass membrane protein</topology>
    </subcellularLocation>
</comment>
<feature type="transmembrane region" description="Helical" evidence="15">
    <location>
        <begin position="297"/>
        <end position="318"/>
    </location>
</feature>
<dbReference type="GO" id="GO:0106073">
    <property type="term" value="F:dolichyl pyrophosphate Glc2Man9GlcNAc2 alpha-1,2-glucosyltransferase activity"/>
    <property type="evidence" value="ECO:0007669"/>
    <property type="project" value="UniProtKB-EC"/>
</dbReference>
<dbReference type="GeneID" id="37272914"/>
<keyword evidence="8 15" id="KW-0812">Transmembrane</keyword>
<evidence type="ECO:0000256" key="13">
    <source>
        <dbReference type="ARBA" id="ARBA00044727"/>
    </source>
</evidence>
<dbReference type="AlphaFoldDB" id="A0A316Z995"/>
<keyword evidence="9" id="KW-0256">Endoplasmic reticulum</keyword>
<evidence type="ECO:0000256" key="12">
    <source>
        <dbReference type="ARBA" id="ARBA00032069"/>
    </source>
</evidence>
<evidence type="ECO:0000256" key="6">
    <source>
        <dbReference type="ARBA" id="ARBA00022676"/>
    </source>
</evidence>
<evidence type="ECO:0000256" key="2">
    <source>
        <dbReference type="ARBA" id="ARBA00004922"/>
    </source>
</evidence>
<keyword evidence="17" id="KW-1185">Reference proteome</keyword>
<dbReference type="EMBL" id="KZ819297">
    <property type="protein sequence ID" value="PWN96815.1"/>
    <property type="molecule type" value="Genomic_DNA"/>
</dbReference>
<keyword evidence="6" id="KW-0328">Glycosyltransferase</keyword>
<keyword evidence="7" id="KW-0808">Transferase</keyword>
<dbReference type="Pfam" id="PF04922">
    <property type="entry name" value="DIE2_ALG10"/>
    <property type="match status" value="2"/>
</dbReference>
<gene>
    <name evidence="16" type="ORF">FA09DRAFT_361553</name>
</gene>
<accession>A0A316Z995</accession>
<evidence type="ECO:0000256" key="11">
    <source>
        <dbReference type="ARBA" id="ARBA00023136"/>
    </source>
</evidence>
<keyword evidence="11 15" id="KW-0472">Membrane</keyword>
<dbReference type="RefSeq" id="XP_025597094.1">
    <property type="nucleotide sequence ID" value="XM_025745370.1"/>
</dbReference>
<proteinExistence type="inferred from homology"/>
<evidence type="ECO:0000256" key="3">
    <source>
        <dbReference type="ARBA" id="ARBA00010600"/>
    </source>
</evidence>
<name>A0A316Z995_9BASI</name>
<evidence type="ECO:0000256" key="10">
    <source>
        <dbReference type="ARBA" id="ARBA00022989"/>
    </source>
</evidence>
<evidence type="ECO:0000256" key="5">
    <source>
        <dbReference type="ARBA" id="ARBA00018512"/>
    </source>
</evidence>
<dbReference type="GO" id="GO:0005789">
    <property type="term" value="C:endoplasmic reticulum membrane"/>
    <property type="evidence" value="ECO:0007669"/>
    <property type="project" value="UniProtKB-SubCell"/>
</dbReference>
<dbReference type="EC" id="2.4.1.256" evidence="4"/>
<evidence type="ECO:0000313" key="17">
    <source>
        <dbReference type="Proteomes" id="UP000245946"/>
    </source>
</evidence>
<evidence type="ECO:0000256" key="8">
    <source>
        <dbReference type="ARBA" id="ARBA00022692"/>
    </source>
</evidence>
<feature type="transmembrane region" description="Helical" evidence="15">
    <location>
        <begin position="216"/>
        <end position="236"/>
    </location>
</feature>
<feature type="transmembrane region" description="Helical" evidence="15">
    <location>
        <begin position="257"/>
        <end position="277"/>
    </location>
</feature>
<dbReference type="PANTHER" id="PTHR12989">
    <property type="entry name" value="ALPHA-1,2-GLUCOSYLTRANSFERASE ALG10"/>
    <property type="match status" value="1"/>
</dbReference>
<dbReference type="PANTHER" id="PTHR12989:SF10">
    <property type="entry name" value="DOL-P-GLC:GLC(2)MAN(9)GLCNAC(2)-PP-DOL ALPHA-1,2-GLUCOSYLTRANSFERASE-RELATED"/>
    <property type="match status" value="1"/>
</dbReference>
<evidence type="ECO:0000256" key="9">
    <source>
        <dbReference type="ARBA" id="ARBA00022824"/>
    </source>
</evidence>
<evidence type="ECO:0000256" key="14">
    <source>
        <dbReference type="ARBA" id="ARBA00048064"/>
    </source>
</evidence>
<evidence type="ECO:0000256" key="15">
    <source>
        <dbReference type="SAM" id="Phobius"/>
    </source>
</evidence>